<dbReference type="EMBL" id="CP021330">
    <property type="protein sequence ID" value="AVX04356.1"/>
    <property type="molecule type" value="Genomic_DNA"/>
</dbReference>
<dbReference type="Proteomes" id="UP000258927">
    <property type="component" value="Chromosome"/>
</dbReference>
<dbReference type="RefSeq" id="WP_117395685.1">
    <property type="nucleotide sequence ID" value="NZ_CP021330.1"/>
</dbReference>
<name>A0A2R4MEP2_9HYPH</name>
<gene>
    <name evidence="1" type="ORF">MXMO3_01831</name>
</gene>
<evidence type="ECO:0000313" key="2">
    <source>
        <dbReference type="Proteomes" id="UP000258927"/>
    </source>
</evidence>
<keyword evidence="2" id="KW-1185">Reference proteome</keyword>
<protein>
    <submittedName>
        <fullName evidence="1">Uncharacterized protein</fullName>
    </submittedName>
</protein>
<dbReference type="KEGG" id="mmyr:MXMO3_01831"/>
<organism evidence="1 2">
    <name type="scientific">Maritalea myrionectae</name>
    <dbReference type="NCBI Taxonomy" id="454601"/>
    <lineage>
        <taxon>Bacteria</taxon>
        <taxon>Pseudomonadati</taxon>
        <taxon>Pseudomonadota</taxon>
        <taxon>Alphaproteobacteria</taxon>
        <taxon>Hyphomicrobiales</taxon>
        <taxon>Devosiaceae</taxon>
        <taxon>Maritalea</taxon>
    </lineage>
</organism>
<reference evidence="1 2" key="1">
    <citation type="submission" date="2017-05" db="EMBL/GenBank/DDBJ databases">
        <title>Genome Analysis of Maritalea myrionectae HL2708#5.</title>
        <authorList>
            <consortium name="Cotde Inc.-PKNU"/>
            <person name="Jang D."/>
            <person name="Oh H.-M."/>
        </authorList>
    </citation>
    <scope>NUCLEOTIDE SEQUENCE [LARGE SCALE GENOMIC DNA]</scope>
    <source>
        <strain evidence="1 2">HL2708#5</strain>
    </source>
</reference>
<sequence>MANQEKRKRVALTIKGGGKSRARNNGGGKRLIAPDRIIGIVQDQNDTWVRHEYENTDISAQEGLEALLAQAGDELIKLTPIGFANGQGEAVHRYGDQIAVNVDFLTILSDQDERGAIVAIDGCQREIVVSETISQIEALINGV</sequence>
<accession>A0A2R4MEP2</accession>
<dbReference type="AlphaFoldDB" id="A0A2R4MEP2"/>
<proteinExistence type="predicted"/>
<evidence type="ECO:0000313" key="1">
    <source>
        <dbReference type="EMBL" id="AVX04356.1"/>
    </source>
</evidence>